<protein>
    <submittedName>
        <fullName evidence="1">Uncharacterized protein</fullName>
    </submittedName>
</protein>
<name>A0A372JMF9_9ACTN</name>
<organism evidence="1 2">
    <name type="scientific">Actinomadura logoneensis</name>
    <dbReference type="NCBI Taxonomy" id="2293572"/>
    <lineage>
        <taxon>Bacteria</taxon>
        <taxon>Bacillati</taxon>
        <taxon>Actinomycetota</taxon>
        <taxon>Actinomycetes</taxon>
        <taxon>Streptosporangiales</taxon>
        <taxon>Thermomonosporaceae</taxon>
        <taxon>Actinomadura</taxon>
    </lineage>
</organism>
<reference evidence="1 2" key="1">
    <citation type="submission" date="2018-08" db="EMBL/GenBank/DDBJ databases">
        <title>Actinomadura jelena sp. nov., a novel Actinomycete isolated from soil in Chad.</title>
        <authorList>
            <person name="Shi L."/>
        </authorList>
    </citation>
    <scope>NUCLEOTIDE SEQUENCE [LARGE SCALE GENOMIC DNA]</scope>
    <source>
        <strain evidence="1 2">NEAU-G17</strain>
    </source>
</reference>
<proteinExistence type="predicted"/>
<evidence type="ECO:0000313" key="1">
    <source>
        <dbReference type="EMBL" id="RFU41213.1"/>
    </source>
</evidence>
<keyword evidence="2" id="KW-1185">Reference proteome</keyword>
<comment type="caution">
    <text evidence="1">The sequence shown here is derived from an EMBL/GenBank/DDBJ whole genome shotgun (WGS) entry which is preliminary data.</text>
</comment>
<dbReference type="AlphaFoldDB" id="A0A372JMF9"/>
<accession>A0A372JMF9</accession>
<sequence length="130" mass="14647">MHGRPLMGSHLTGVHFEQVSGAQSRSSQMWIFVTWEPLLVYVLRPGPSLFQRVYLWFPVVKRLYSFLTQLPFRWSITAVLPRSPPAGAQPWANVWPLRLTQTSVVAKACAVGSAALAARTPAMTVRRRDM</sequence>
<gene>
    <name evidence="1" type="ORF">DZF91_13105</name>
</gene>
<evidence type="ECO:0000313" key="2">
    <source>
        <dbReference type="Proteomes" id="UP000261811"/>
    </source>
</evidence>
<dbReference type="EMBL" id="QURH01000226">
    <property type="protein sequence ID" value="RFU41213.1"/>
    <property type="molecule type" value="Genomic_DNA"/>
</dbReference>
<dbReference type="Proteomes" id="UP000261811">
    <property type="component" value="Unassembled WGS sequence"/>
</dbReference>